<reference evidence="1 2" key="1">
    <citation type="journal article" date="2010" name="Plant Cell">
        <title>The Chlorella variabilis NC64A genome reveals adaptation to photosymbiosis, coevolution with viruses, and cryptic sex.</title>
        <authorList>
            <person name="Blanc G."/>
            <person name="Duncan G."/>
            <person name="Agarkova I."/>
            <person name="Borodovsky M."/>
            <person name="Gurnon J."/>
            <person name="Kuo A."/>
            <person name="Lindquist E."/>
            <person name="Lucas S."/>
            <person name="Pangilinan J."/>
            <person name="Polle J."/>
            <person name="Salamov A."/>
            <person name="Terry A."/>
            <person name="Yamada T."/>
            <person name="Dunigan D.D."/>
            <person name="Grigoriev I.V."/>
            <person name="Claverie J.M."/>
            <person name="Van Etten J.L."/>
        </authorList>
    </citation>
    <scope>NUCLEOTIDE SEQUENCE [LARGE SCALE GENOMIC DNA]</scope>
    <source>
        <strain evidence="1 2">NC64A</strain>
    </source>
</reference>
<dbReference type="Proteomes" id="UP000008141">
    <property type="component" value="Unassembled WGS sequence"/>
</dbReference>
<dbReference type="OrthoDB" id="510310at2759"/>
<dbReference type="KEGG" id="cvr:CHLNCDRAFT_143569"/>
<name>E1ZB73_CHLVA</name>
<accession>E1ZB73</accession>
<evidence type="ECO:0000313" key="1">
    <source>
        <dbReference type="EMBL" id="EFN56975.1"/>
    </source>
</evidence>
<evidence type="ECO:0000313" key="2">
    <source>
        <dbReference type="Proteomes" id="UP000008141"/>
    </source>
</evidence>
<dbReference type="GeneID" id="17356611"/>
<dbReference type="InterPro" id="IPR029063">
    <property type="entry name" value="SAM-dependent_MTases_sf"/>
</dbReference>
<dbReference type="AlphaFoldDB" id="E1ZB73"/>
<dbReference type="RefSeq" id="XP_005849077.1">
    <property type="nucleotide sequence ID" value="XM_005849015.1"/>
</dbReference>
<organism evidence="2">
    <name type="scientific">Chlorella variabilis</name>
    <name type="common">Green alga</name>
    <dbReference type="NCBI Taxonomy" id="554065"/>
    <lineage>
        <taxon>Eukaryota</taxon>
        <taxon>Viridiplantae</taxon>
        <taxon>Chlorophyta</taxon>
        <taxon>core chlorophytes</taxon>
        <taxon>Trebouxiophyceae</taxon>
        <taxon>Chlorellales</taxon>
        <taxon>Chlorellaceae</taxon>
        <taxon>Chlorella clade</taxon>
        <taxon>Chlorella</taxon>
    </lineage>
</organism>
<dbReference type="Gene3D" id="3.40.50.150">
    <property type="entry name" value="Vaccinia Virus protein VP39"/>
    <property type="match status" value="1"/>
</dbReference>
<protein>
    <submittedName>
        <fullName evidence="1">Uncharacterized protein</fullName>
    </submittedName>
</protein>
<sequence length="313" mass="32869">MAAAAKVGSGTAPWTVSGLEAAVQAQHGAGSEEGGQADADSLAAVQKRFEKAVALPPPEFRSHASGMTLSPGAAAAAAACSGAACDLVRRFVLAAQEAAALSDTGGCAVQHCPDALGIGLRPLPYTAFAFGNCCEPFYNRGALEVVRQLVDGAGMRGLEWFTGSSTSWFLARLAHLTSVETAKGFADKARSVAQAQFEPAWLDSGWDLQLIPPQGPVTTFADTESGEVFEEYCALRFLPHGARFDIISVQGFARMACLARAVQLLAPQGGLLVLPQAQRPAYRGAAAIVPPHWLRLSDAHEMGETVVWMSMQK</sequence>
<gene>
    <name evidence="1" type="ORF">CHLNCDRAFT_143569</name>
</gene>
<keyword evidence="2" id="KW-1185">Reference proteome</keyword>
<dbReference type="EMBL" id="GL433840">
    <property type="protein sequence ID" value="EFN56975.1"/>
    <property type="molecule type" value="Genomic_DNA"/>
</dbReference>
<proteinExistence type="predicted"/>
<dbReference type="InParanoid" id="E1ZB73"/>